<sequence length="22" mass="2531">MFGAQATLQFNCVYFYAAKNQD</sequence>
<evidence type="ECO:0000313" key="2">
    <source>
        <dbReference type="Proteomes" id="UP000094527"/>
    </source>
</evidence>
<comment type="caution">
    <text evidence="1">The sequence shown here is derived from an EMBL/GenBank/DDBJ whole genome shotgun (WGS) entry which is preliminary data.</text>
</comment>
<protein>
    <submittedName>
        <fullName evidence="1">Uncharacterized protein</fullName>
    </submittedName>
</protein>
<name>A0A1D2MFM9_ORCCI</name>
<dbReference type="AlphaFoldDB" id="A0A1D2MFM9"/>
<keyword evidence="2" id="KW-1185">Reference proteome</keyword>
<organism evidence="1 2">
    <name type="scientific">Orchesella cincta</name>
    <name type="common">Springtail</name>
    <name type="synonym">Podura cincta</name>
    <dbReference type="NCBI Taxonomy" id="48709"/>
    <lineage>
        <taxon>Eukaryota</taxon>
        <taxon>Metazoa</taxon>
        <taxon>Ecdysozoa</taxon>
        <taxon>Arthropoda</taxon>
        <taxon>Hexapoda</taxon>
        <taxon>Collembola</taxon>
        <taxon>Entomobryomorpha</taxon>
        <taxon>Entomobryoidea</taxon>
        <taxon>Orchesellidae</taxon>
        <taxon>Orchesellinae</taxon>
        <taxon>Orchesella</taxon>
    </lineage>
</organism>
<evidence type="ECO:0000313" key="1">
    <source>
        <dbReference type="EMBL" id="ODM91773.1"/>
    </source>
</evidence>
<accession>A0A1D2MFM9</accession>
<gene>
    <name evidence="1" type="ORF">Ocin01_14909</name>
</gene>
<proteinExistence type="predicted"/>
<dbReference type="Proteomes" id="UP000094527">
    <property type="component" value="Unassembled WGS sequence"/>
</dbReference>
<reference evidence="1 2" key="1">
    <citation type="journal article" date="2016" name="Genome Biol. Evol.">
        <title>Gene Family Evolution Reflects Adaptation to Soil Environmental Stressors in the Genome of the Collembolan Orchesella cincta.</title>
        <authorList>
            <person name="Faddeeva-Vakhrusheva A."/>
            <person name="Derks M.F."/>
            <person name="Anvar S.Y."/>
            <person name="Agamennone V."/>
            <person name="Suring W."/>
            <person name="Smit S."/>
            <person name="van Straalen N.M."/>
            <person name="Roelofs D."/>
        </authorList>
    </citation>
    <scope>NUCLEOTIDE SEQUENCE [LARGE SCALE GENOMIC DNA]</scope>
    <source>
        <tissue evidence="1">Mixed pool</tissue>
    </source>
</reference>
<dbReference type="EMBL" id="LJIJ01001425">
    <property type="protein sequence ID" value="ODM91773.1"/>
    <property type="molecule type" value="Genomic_DNA"/>
</dbReference>